<dbReference type="SUPFAM" id="SSF158472">
    <property type="entry name" value="HAMP domain-like"/>
    <property type="match status" value="1"/>
</dbReference>
<dbReference type="CDD" id="cd00082">
    <property type="entry name" value="HisKA"/>
    <property type="match status" value="1"/>
</dbReference>
<keyword evidence="6 12" id="KW-0812">Transmembrane</keyword>
<accession>A0A133XII8</accession>
<dbReference type="SMART" id="SM00388">
    <property type="entry name" value="HisKA"/>
    <property type="match status" value="1"/>
</dbReference>
<feature type="domain" description="Histidine kinase" evidence="13">
    <location>
        <begin position="178"/>
        <end position="387"/>
    </location>
</feature>
<keyword evidence="16" id="KW-1185">Reference proteome</keyword>
<evidence type="ECO:0000313" key="15">
    <source>
        <dbReference type="EMBL" id="KXB30738.1"/>
    </source>
</evidence>
<evidence type="ECO:0000256" key="3">
    <source>
        <dbReference type="ARBA" id="ARBA00012438"/>
    </source>
</evidence>
<dbReference type="SUPFAM" id="SSF47384">
    <property type="entry name" value="Homodimeric domain of signal transducing histidine kinase"/>
    <property type="match status" value="1"/>
</dbReference>
<keyword evidence="7" id="KW-0418">Kinase</keyword>
<feature type="region of interest" description="Disordered" evidence="11">
    <location>
        <begin position="53"/>
        <end position="87"/>
    </location>
</feature>
<feature type="transmembrane region" description="Helical" evidence="12">
    <location>
        <begin position="96"/>
        <end position="118"/>
    </location>
</feature>
<evidence type="ECO:0000256" key="2">
    <source>
        <dbReference type="ARBA" id="ARBA00004141"/>
    </source>
</evidence>
<dbReference type="GO" id="GO:0000155">
    <property type="term" value="F:phosphorelay sensor kinase activity"/>
    <property type="evidence" value="ECO:0007669"/>
    <property type="project" value="InterPro"/>
</dbReference>
<evidence type="ECO:0000256" key="12">
    <source>
        <dbReference type="SAM" id="Phobius"/>
    </source>
</evidence>
<dbReference type="PROSITE" id="PS50885">
    <property type="entry name" value="HAMP"/>
    <property type="match status" value="1"/>
</dbReference>
<dbReference type="STRING" id="281362.AT959_08370"/>
<dbReference type="InterPro" id="IPR036890">
    <property type="entry name" value="HATPase_C_sf"/>
</dbReference>
<dbReference type="Proteomes" id="UP000070186">
    <property type="component" value="Unassembled WGS sequence"/>
</dbReference>
<keyword evidence="5" id="KW-0808">Transferase</keyword>
<dbReference type="AlphaFoldDB" id="A0A133XII8"/>
<feature type="transmembrane region" description="Helical" evidence="12">
    <location>
        <begin position="6"/>
        <end position="29"/>
    </location>
</feature>
<dbReference type="InterPro" id="IPR003594">
    <property type="entry name" value="HATPase_dom"/>
</dbReference>
<evidence type="ECO:0000256" key="1">
    <source>
        <dbReference type="ARBA" id="ARBA00000085"/>
    </source>
</evidence>
<dbReference type="SUPFAM" id="SSF55874">
    <property type="entry name" value="ATPase domain of HSP90 chaperone/DNA topoisomerase II/histidine kinase"/>
    <property type="match status" value="1"/>
</dbReference>
<evidence type="ECO:0000256" key="5">
    <source>
        <dbReference type="ARBA" id="ARBA00022679"/>
    </source>
</evidence>
<keyword evidence="4" id="KW-0597">Phosphoprotein</keyword>
<dbReference type="SMART" id="SM00304">
    <property type="entry name" value="HAMP"/>
    <property type="match status" value="1"/>
</dbReference>
<dbReference type="InterPro" id="IPR050428">
    <property type="entry name" value="TCS_sensor_his_kinase"/>
</dbReference>
<proteinExistence type="predicted"/>
<dbReference type="CDD" id="cd06225">
    <property type="entry name" value="HAMP"/>
    <property type="match status" value="1"/>
</dbReference>
<gene>
    <name evidence="15" type="ORF">AT959_08370</name>
</gene>
<dbReference type="CDD" id="cd00075">
    <property type="entry name" value="HATPase"/>
    <property type="match status" value="1"/>
</dbReference>
<dbReference type="InterPro" id="IPR004358">
    <property type="entry name" value="Sig_transdc_His_kin-like_C"/>
</dbReference>
<name>A0A133XII8_9RHOO</name>
<dbReference type="PANTHER" id="PTHR45436:SF15">
    <property type="entry name" value="SENSOR HISTIDINE KINASE CUSS"/>
    <property type="match status" value="1"/>
</dbReference>
<evidence type="ECO:0000256" key="6">
    <source>
        <dbReference type="ARBA" id="ARBA00022692"/>
    </source>
</evidence>
<dbReference type="SMART" id="SM00387">
    <property type="entry name" value="HATPase_c"/>
    <property type="match status" value="1"/>
</dbReference>
<dbReference type="PRINTS" id="PR00344">
    <property type="entry name" value="BCTRLSENSOR"/>
</dbReference>
<feature type="domain" description="HAMP" evidence="14">
    <location>
        <begin position="115"/>
        <end position="170"/>
    </location>
</feature>
<dbReference type="InterPro" id="IPR036097">
    <property type="entry name" value="HisK_dim/P_sf"/>
</dbReference>
<evidence type="ECO:0000256" key="8">
    <source>
        <dbReference type="ARBA" id="ARBA00022989"/>
    </source>
</evidence>
<evidence type="ECO:0000256" key="9">
    <source>
        <dbReference type="ARBA" id="ARBA00023012"/>
    </source>
</evidence>
<dbReference type="InterPro" id="IPR005467">
    <property type="entry name" value="His_kinase_dom"/>
</dbReference>
<dbReference type="EMBL" id="LODL01000019">
    <property type="protein sequence ID" value="KXB30738.1"/>
    <property type="molecule type" value="Genomic_DNA"/>
</dbReference>
<protein>
    <recommendedName>
        <fullName evidence="3">histidine kinase</fullName>
        <ecNumber evidence="3">2.7.13.3</ecNumber>
    </recommendedName>
</protein>
<keyword evidence="9" id="KW-0902">Two-component regulatory system</keyword>
<dbReference type="InterPro" id="IPR003661">
    <property type="entry name" value="HisK_dim/P_dom"/>
</dbReference>
<evidence type="ECO:0000313" key="16">
    <source>
        <dbReference type="Proteomes" id="UP000070186"/>
    </source>
</evidence>
<organism evidence="15 16">
    <name type="scientific">Dechloromonas denitrificans</name>
    <dbReference type="NCBI Taxonomy" id="281362"/>
    <lineage>
        <taxon>Bacteria</taxon>
        <taxon>Pseudomonadati</taxon>
        <taxon>Pseudomonadota</taxon>
        <taxon>Betaproteobacteria</taxon>
        <taxon>Rhodocyclales</taxon>
        <taxon>Azonexaceae</taxon>
        <taxon>Dechloromonas</taxon>
    </lineage>
</organism>
<evidence type="ECO:0000256" key="11">
    <source>
        <dbReference type="SAM" id="MobiDB-lite"/>
    </source>
</evidence>
<dbReference type="PANTHER" id="PTHR45436">
    <property type="entry name" value="SENSOR HISTIDINE KINASE YKOH"/>
    <property type="match status" value="1"/>
</dbReference>
<dbReference type="PROSITE" id="PS50109">
    <property type="entry name" value="HIS_KIN"/>
    <property type="match status" value="1"/>
</dbReference>
<dbReference type="Pfam" id="PF00672">
    <property type="entry name" value="HAMP"/>
    <property type="match status" value="1"/>
</dbReference>
<evidence type="ECO:0000256" key="10">
    <source>
        <dbReference type="ARBA" id="ARBA00023136"/>
    </source>
</evidence>
<comment type="caution">
    <text evidence="15">The sequence shown here is derived from an EMBL/GenBank/DDBJ whole genome shotgun (WGS) entry which is preliminary data.</text>
</comment>
<evidence type="ECO:0000259" key="14">
    <source>
        <dbReference type="PROSITE" id="PS50885"/>
    </source>
</evidence>
<reference evidence="15 16" key="1">
    <citation type="submission" date="2015-12" db="EMBL/GenBank/DDBJ databases">
        <title>Nitrous oxide reduction kinetics distinguish bacteria harboring typical versus atypical NosZ.</title>
        <authorList>
            <person name="Yoon S."/>
            <person name="Nissen S."/>
            <person name="Park D."/>
            <person name="Sanford R.A."/>
            <person name="Loeffler F.E."/>
        </authorList>
    </citation>
    <scope>NUCLEOTIDE SEQUENCE [LARGE SCALE GENOMIC DNA]</scope>
    <source>
        <strain evidence="15 16">ATCC BAA-841</strain>
    </source>
</reference>
<dbReference type="Pfam" id="PF02518">
    <property type="entry name" value="HATPase_c"/>
    <property type="match status" value="1"/>
</dbReference>
<keyword evidence="10 12" id="KW-0472">Membrane</keyword>
<evidence type="ECO:0000256" key="4">
    <source>
        <dbReference type="ARBA" id="ARBA00022553"/>
    </source>
</evidence>
<dbReference type="Gene3D" id="6.10.340.10">
    <property type="match status" value="1"/>
</dbReference>
<dbReference type="Pfam" id="PF00512">
    <property type="entry name" value="HisKA"/>
    <property type="match status" value="1"/>
</dbReference>
<dbReference type="GO" id="GO:0005886">
    <property type="term" value="C:plasma membrane"/>
    <property type="evidence" value="ECO:0007669"/>
    <property type="project" value="TreeGrafter"/>
</dbReference>
<dbReference type="RefSeq" id="WP_066882538.1">
    <property type="nucleotide sequence ID" value="NZ_LODL01000019.1"/>
</dbReference>
<dbReference type="EC" id="2.7.13.3" evidence="3"/>
<dbReference type="InterPro" id="IPR003660">
    <property type="entry name" value="HAMP_dom"/>
</dbReference>
<evidence type="ECO:0000259" key="13">
    <source>
        <dbReference type="PROSITE" id="PS50109"/>
    </source>
</evidence>
<comment type="subcellular location">
    <subcellularLocation>
        <location evidence="2">Membrane</location>
        <topology evidence="2">Multi-pass membrane protein</topology>
    </subcellularLocation>
</comment>
<dbReference type="Gene3D" id="3.30.565.10">
    <property type="entry name" value="Histidine kinase-like ATPase, C-terminal domain"/>
    <property type="match status" value="1"/>
</dbReference>
<sequence>MGRLFWKFFLFIWLLQLAGVGGVSLLFWLERQQAEAQWRAQLAASGLPPEARPPFDWARGGPPGPPPGLTGERPPEPAHFSRPPPPEMRHGPRLPLIPLLAALLVSLLSAFGLAWYFAKPIRQLRRAFDAAADGDLAVRIGDGMGGRRDELADLGRDFDRMTERLAALVDGQKKLLHDVSHEMRSPLARLQAAIGLARQQPARMEDSLGRIEREGERMNLLVGELLTLSRLEAGVSGVLEEVEMGELLDDIVEDARFEGAARQVAVDFVAGEMPEIRANGELLHRAIENIVRNALRYSPDGGMVRLEAGCQGSCFRLVVSDHGPGVAEDELAAIFTPFFRGGGQGSGGGYGLGLAIAKRVVAAVNGQIQAKNADTGHGLIVEIELPV</sequence>
<keyword evidence="8 12" id="KW-1133">Transmembrane helix</keyword>
<dbReference type="Gene3D" id="1.10.287.130">
    <property type="match status" value="1"/>
</dbReference>
<comment type="catalytic activity">
    <reaction evidence="1">
        <text>ATP + protein L-histidine = ADP + protein N-phospho-L-histidine.</text>
        <dbReference type="EC" id="2.7.13.3"/>
    </reaction>
</comment>
<evidence type="ECO:0000256" key="7">
    <source>
        <dbReference type="ARBA" id="ARBA00022777"/>
    </source>
</evidence>